<keyword evidence="4 5" id="KW-0472">Membrane</keyword>
<proteinExistence type="predicted"/>
<dbReference type="GO" id="GO:0005886">
    <property type="term" value="C:plasma membrane"/>
    <property type="evidence" value="ECO:0007669"/>
    <property type="project" value="TreeGrafter"/>
</dbReference>
<gene>
    <name evidence="6" type="primary">UPK1B</name>
    <name evidence="6" type="ORF">g.15314</name>
</gene>
<feature type="transmembrane region" description="Helical" evidence="5">
    <location>
        <begin position="212"/>
        <end position="239"/>
    </location>
</feature>
<evidence type="ECO:0000256" key="1">
    <source>
        <dbReference type="ARBA" id="ARBA00004141"/>
    </source>
</evidence>
<reference evidence="6" key="1">
    <citation type="submission" date="2018-10" db="EMBL/GenBank/DDBJ databases">
        <title>Transcriptome assembly of Aceria tosichella (Wheat curl mite) Type 2.</title>
        <authorList>
            <person name="Scully E.D."/>
            <person name="Geib S.M."/>
            <person name="Palmer N.A."/>
            <person name="Gupta A.K."/>
            <person name="Sarath G."/>
            <person name="Tatineni S."/>
        </authorList>
    </citation>
    <scope>NUCLEOTIDE SEQUENCE</scope>
    <source>
        <strain evidence="6">LincolnNE</strain>
    </source>
</reference>
<comment type="subcellular location">
    <subcellularLocation>
        <location evidence="1">Membrane</location>
        <topology evidence="1">Multi-pass membrane protein</topology>
    </subcellularLocation>
</comment>
<evidence type="ECO:0000256" key="4">
    <source>
        <dbReference type="ARBA" id="ARBA00023136"/>
    </source>
</evidence>
<dbReference type="PANTHER" id="PTHR19282:SF544">
    <property type="entry name" value="TETRASPANIN"/>
    <property type="match status" value="1"/>
</dbReference>
<evidence type="ECO:0000256" key="3">
    <source>
        <dbReference type="ARBA" id="ARBA00022989"/>
    </source>
</evidence>
<sequence>MSIISMIGKFMSEFARLILFLASIVVLLCSMVVLAMSYKSYKDFAYIELAGTSSILMIVVCFSIYLIVLSASGIFAAFFSTRSIIKLLALMMALNVAISLVVLAGSSYKYGSLNTDLEITLKKYMEKYDWEHTNTTDPAVKKATKAWDEIQTGMVCCGIHSPDEWAAFRPADHKKEKILPKSCCFHPKSDKFCNPESDETVWTNGCVANMEFFLKLIGIMLISLVCFCFAISILAFLVLCCNPEYQYY</sequence>
<keyword evidence="3 5" id="KW-1133">Transmembrane helix</keyword>
<dbReference type="SUPFAM" id="SSF48652">
    <property type="entry name" value="Tetraspanin"/>
    <property type="match status" value="1"/>
</dbReference>
<keyword evidence="2 5" id="KW-0812">Transmembrane</keyword>
<organism evidence="6">
    <name type="scientific">Aceria tosichella</name>
    <name type="common">wheat curl mite</name>
    <dbReference type="NCBI Taxonomy" id="561515"/>
    <lineage>
        <taxon>Eukaryota</taxon>
        <taxon>Metazoa</taxon>
        <taxon>Ecdysozoa</taxon>
        <taxon>Arthropoda</taxon>
        <taxon>Chelicerata</taxon>
        <taxon>Arachnida</taxon>
        <taxon>Acari</taxon>
        <taxon>Acariformes</taxon>
        <taxon>Trombidiformes</taxon>
        <taxon>Prostigmata</taxon>
        <taxon>Eupodina</taxon>
        <taxon>Eriophyoidea</taxon>
        <taxon>Eriophyidae</taxon>
        <taxon>Eriophyinae</taxon>
        <taxon>Aceriini</taxon>
        <taxon>Aceria</taxon>
    </lineage>
</organism>
<dbReference type="InterPro" id="IPR008952">
    <property type="entry name" value="Tetraspanin_EC2_sf"/>
</dbReference>
<evidence type="ECO:0000256" key="2">
    <source>
        <dbReference type="ARBA" id="ARBA00022692"/>
    </source>
</evidence>
<dbReference type="PANTHER" id="PTHR19282">
    <property type="entry name" value="TETRASPANIN"/>
    <property type="match status" value="1"/>
</dbReference>
<dbReference type="Pfam" id="PF00335">
    <property type="entry name" value="Tetraspanin"/>
    <property type="match status" value="1"/>
</dbReference>
<accession>A0A6G1S5U3</accession>
<feature type="transmembrane region" description="Helical" evidence="5">
    <location>
        <begin position="87"/>
        <end position="108"/>
    </location>
</feature>
<protein>
    <submittedName>
        <fullName evidence="6">Uroplakin-1b</fullName>
    </submittedName>
</protein>
<dbReference type="Gene3D" id="1.10.1450.10">
    <property type="entry name" value="Tetraspanin"/>
    <property type="match status" value="1"/>
</dbReference>
<evidence type="ECO:0000256" key="5">
    <source>
        <dbReference type="SAM" id="Phobius"/>
    </source>
</evidence>
<dbReference type="InterPro" id="IPR018499">
    <property type="entry name" value="Tetraspanin/Peripherin"/>
</dbReference>
<dbReference type="EMBL" id="GGYP01000977">
    <property type="protein sequence ID" value="MDE45748.1"/>
    <property type="molecule type" value="Transcribed_RNA"/>
</dbReference>
<feature type="transmembrane region" description="Helical" evidence="5">
    <location>
        <begin position="55"/>
        <end position="80"/>
    </location>
</feature>
<evidence type="ECO:0000313" key="6">
    <source>
        <dbReference type="EMBL" id="MDE45748.1"/>
    </source>
</evidence>
<name>A0A6G1S5U3_9ACAR</name>
<dbReference type="AlphaFoldDB" id="A0A6G1S5U3"/>